<gene>
    <name evidence="6" type="ORF">DPMN_096716</name>
</gene>
<reference evidence="6" key="1">
    <citation type="journal article" date="2019" name="bioRxiv">
        <title>The Genome of the Zebra Mussel, Dreissena polymorpha: A Resource for Invasive Species Research.</title>
        <authorList>
            <person name="McCartney M.A."/>
            <person name="Auch B."/>
            <person name="Kono T."/>
            <person name="Mallez S."/>
            <person name="Zhang Y."/>
            <person name="Obille A."/>
            <person name="Becker A."/>
            <person name="Abrahante J.E."/>
            <person name="Garbe J."/>
            <person name="Badalamenti J.P."/>
            <person name="Herman A."/>
            <person name="Mangelson H."/>
            <person name="Liachko I."/>
            <person name="Sullivan S."/>
            <person name="Sone E.D."/>
            <person name="Koren S."/>
            <person name="Silverstein K.A.T."/>
            <person name="Beckman K.B."/>
            <person name="Gohl D.M."/>
        </authorList>
    </citation>
    <scope>NUCLEOTIDE SEQUENCE</scope>
    <source>
        <strain evidence="6">Duluth1</strain>
        <tissue evidence="6">Whole animal</tissue>
    </source>
</reference>
<dbReference type="GO" id="GO:0019901">
    <property type="term" value="F:protein kinase binding"/>
    <property type="evidence" value="ECO:0007669"/>
    <property type="project" value="TreeGrafter"/>
</dbReference>
<evidence type="ECO:0000313" key="6">
    <source>
        <dbReference type="EMBL" id="KAH3854178.1"/>
    </source>
</evidence>
<dbReference type="SUPFAM" id="SSF50729">
    <property type="entry name" value="PH domain-like"/>
    <property type="match status" value="1"/>
</dbReference>
<protein>
    <recommendedName>
        <fullName evidence="5">WH1 domain-containing protein</fullName>
    </recommendedName>
</protein>
<feature type="region of interest" description="Disordered" evidence="4">
    <location>
        <begin position="190"/>
        <end position="212"/>
    </location>
</feature>
<evidence type="ECO:0000256" key="4">
    <source>
        <dbReference type="SAM" id="MobiDB-lite"/>
    </source>
</evidence>
<name>A0A9D4LAA7_DREPO</name>
<dbReference type="EMBL" id="JAIWYP010000003">
    <property type="protein sequence ID" value="KAH3854178.1"/>
    <property type="molecule type" value="Genomic_DNA"/>
</dbReference>
<dbReference type="SMART" id="SM00461">
    <property type="entry name" value="WH1"/>
    <property type="match status" value="1"/>
</dbReference>
<evidence type="ECO:0000256" key="3">
    <source>
        <dbReference type="ARBA" id="ARBA00023136"/>
    </source>
</evidence>
<sequence>MTESLSKDDETLVRVQAQVMTRDDSSGGWVPMGGGGLSYVGLVRRVRPEDKKHEYMIFGQRIVDNSVVLKCDIKKDIRYTIPNPKFHHWLIDDKRFGLTFERYDDAKAFDKGIRKAVADLTNGLEDGRADDVFEELELPISRTGSLSQSTTSTTTSSPQSPTTYTPSLQDMYNNSHIRHHLHRVHYLSHRQKNEMNKSMSGGSREETEPVEEDVWVQREDVRENSDQGLLDTKTNSVELKDYSYVIFARNSQHEYSYPYLETTEKPPLKREAICNKKNTSIVVQPKPPLPMKSKKTVKHYTKHASGPLLVKAQCKHCHETFTHENNHRGSCEEAPDSVETCIEILTCVSCAKGIMYHCMSGPDGEFGHPCICDFSDNSNCKKWTVLSVLSMFVPCLWCYWPFKACHMCGVSLGCCGGRHKAT</sequence>
<comment type="subcellular location">
    <subcellularLocation>
        <location evidence="1">Cell membrane</location>
        <topology evidence="1">Peripheral membrane protein</topology>
    </subcellularLocation>
</comment>
<dbReference type="InterPro" id="IPR000697">
    <property type="entry name" value="WH1/EVH1_dom"/>
</dbReference>
<feature type="compositionally biased region" description="Low complexity" evidence="4">
    <location>
        <begin position="145"/>
        <end position="169"/>
    </location>
</feature>
<feature type="region of interest" description="Disordered" evidence="4">
    <location>
        <begin position="143"/>
        <end position="170"/>
    </location>
</feature>
<evidence type="ECO:0000256" key="2">
    <source>
        <dbReference type="ARBA" id="ARBA00022475"/>
    </source>
</evidence>
<dbReference type="InterPro" id="IPR011993">
    <property type="entry name" value="PH-like_dom_sf"/>
</dbReference>
<keyword evidence="7" id="KW-1185">Reference proteome</keyword>
<dbReference type="PANTHER" id="PTHR11202:SF3">
    <property type="entry name" value="SPROUTY-RELATED PROTEIN WITH EVH-1 DOMAIN, ISOFORM C"/>
    <property type="match status" value="1"/>
</dbReference>
<dbReference type="FunFam" id="2.30.29.30:FF:000052">
    <property type="entry name" value="Sprouty-related, EVH1 domain containing 2"/>
    <property type="match status" value="1"/>
</dbReference>
<keyword evidence="2" id="KW-1003">Cell membrane</keyword>
<evidence type="ECO:0000259" key="5">
    <source>
        <dbReference type="PROSITE" id="PS50229"/>
    </source>
</evidence>
<comment type="caution">
    <text evidence="6">The sequence shown here is derived from an EMBL/GenBank/DDBJ whole genome shotgun (WGS) entry which is preliminary data.</text>
</comment>
<dbReference type="Pfam" id="PF00568">
    <property type="entry name" value="WH1"/>
    <property type="match status" value="1"/>
</dbReference>
<dbReference type="PROSITE" id="PS51227">
    <property type="entry name" value="SPR"/>
    <property type="match status" value="1"/>
</dbReference>
<dbReference type="OrthoDB" id="5786858at2759"/>
<reference evidence="6" key="2">
    <citation type="submission" date="2020-11" db="EMBL/GenBank/DDBJ databases">
        <authorList>
            <person name="McCartney M.A."/>
            <person name="Auch B."/>
            <person name="Kono T."/>
            <person name="Mallez S."/>
            <person name="Becker A."/>
            <person name="Gohl D.M."/>
            <person name="Silverstein K.A.T."/>
            <person name="Koren S."/>
            <person name="Bechman K.B."/>
            <person name="Herman A."/>
            <person name="Abrahante J.E."/>
            <person name="Garbe J."/>
        </authorList>
    </citation>
    <scope>NUCLEOTIDE SEQUENCE</scope>
    <source>
        <strain evidence="6">Duluth1</strain>
        <tissue evidence="6">Whole animal</tissue>
    </source>
</reference>
<accession>A0A9D4LAA7</accession>
<dbReference type="GO" id="GO:0043409">
    <property type="term" value="P:negative regulation of MAPK cascade"/>
    <property type="evidence" value="ECO:0007669"/>
    <property type="project" value="TreeGrafter"/>
</dbReference>
<dbReference type="Gene3D" id="2.30.29.30">
    <property type="entry name" value="Pleckstrin-homology domain (PH domain)/Phosphotyrosine-binding domain (PTB)"/>
    <property type="match status" value="1"/>
</dbReference>
<dbReference type="InterPro" id="IPR007875">
    <property type="entry name" value="Sprouty"/>
</dbReference>
<dbReference type="PROSITE" id="PS50229">
    <property type="entry name" value="WH1"/>
    <property type="match status" value="1"/>
</dbReference>
<proteinExistence type="predicted"/>
<dbReference type="GO" id="GO:0005886">
    <property type="term" value="C:plasma membrane"/>
    <property type="evidence" value="ECO:0007669"/>
    <property type="project" value="UniProtKB-SubCell"/>
</dbReference>
<dbReference type="AlphaFoldDB" id="A0A9D4LAA7"/>
<evidence type="ECO:0000313" key="7">
    <source>
        <dbReference type="Proteomes" id="UP000828390"/>
    </source>
</evidence>
<dbReference type="PANTHER" id="PTHR11202">
    <property type="entry name" value="SPROUTY-RELATED, EVH1 DOMAIN-CONTAINING PROTEIN FAMILY MEMBER"/>
    <property type="match status" value="1"/>
</dbReference>
<evidence type="ECO:0000256" key="1">
    <source>
        <dbReference type="ARBA" id="ARBA00004202"/>
    </source>
</evidence>
<keyword evidence="3" id="KW-0472">Membrane</keyword>
<dbReference type="Pfam" id="PF05210">
    <property type="entry name" value="Sprouty"/>
    <property type="match status" value="1"/>
</dbReference>
<feature type="domain" description="WH1" evidence="5">
    <location>
        <begin position="4"/>
        <end position="120"/>
    </location>
</feature>
<organism evidence="6 7">
    <name type="scientific">Dreissena polymorpha</name>
    <name type="common">Zebra mussel</name>
    <name type="synonym">Mytilus polymorpha</name>
    <dbReference type="NCBI Taxonomy" id="45954"/>
    <lineage>
        <taxon>Eukaryota</taxon>
        <taxon>Metazoa</taxon>
        <taxon>Spiralia</taxon>
        <taxon>Lophotrochozoa</taxon>
        <taxon>Mollusca</taxon>
        <taxon>Bivalvia</taxon>
        <taxon>Autobranchia</taxon>
        <taxon>Heteroconchia</taxon>
        <taxon>Euheterodonta</taxon>
        <taxon>Imparidentia</taxon>
        <taxon>Neoheterodontei</taxon>
        <taxon>Myida</taxon>
        <taxon>Dreissenoidea</taxon>
        <taxon>Dreissenidae</taxon>
        <taxon>Dreissena</taxon>
    </lineage>
</organism>
<dbReference type="Proteomes" id="UP000828390">
    <property type="component" value="Unassembled WGS sequence"/>
</dbReference>